<keyword evidence="2" id="KW-1185">Reference proteome</keyword>
<organism evidence="1 2">
    <name type="scientific">Vigna unguiculata</name>
    <name type="common">Cowpea</name>
    <dbReference type="NCBI Taxonomy" id="3917"/>
    <lineage>
        <taxon>Eukaryota</taxon>
        <taxon>Viridiplantae</taxon>
        <taxon>Streptophyta</taxon>
        <taxon>Embryophyta</taxon>
        <taxon>Tracheophyta</taxon>
        <taxon>Spermatophyta</taxon>
        <taxon>Magnoliopsida</taxon>
        <taxon>eudicotyledons</taxon>
        <taxon>Gunneridae</taxon>
        <taxon>Pentapetalae</taxon>
        <taxon>rosids</taxon>
        <taxon>fabids</taxon>
        <taxon>Fabales</taxon>
        <taxon>Fabaceae</taxon>
        <taxon>Papilionoideae</taxon>
        <taxon>50 kb inversion clade</taxon>
        <taxon>NPAAA clade</taxon>
        <taxon>indigoferoid/millettioid clade</taxon>
        <taxon>Phaseoleae</taxon>
        <taxon>Vigna</taxon>
    </lineage>
</organism>
<proteinExistence type="predicted"/>
<evidence type="ECO:0000313" key="2">
    <source>
        <dbReference type="Proteomes" id="UP000501690"/>
    </source>
</evidence>
<name>A0A4D6KZH3_VIGUN</name>
<gene>
    <name evidence="1" type="ORF">DEO72_LG1g3196</name>
</gene>
<sequence>MVYEFLMQNHGDLSVVDFCRLYVLIGICEFLLSSRSGRIFPILFNIVDDFGSLGKYNWGSLVYEFLVGSLCTASLLLSDEGNAKYFHVDGYIYLLQVLHDVAVSKEELKHLVVQEGFHEYGCGFGKVQRTNEGGCSLQEKEELMHEILE</sequence>
<dbReference type="AlphaFoldDB" id="A0A4D6KZH3"/>
<evidence type="ECO:0008006" key="3">
    <source>
        <dbReference type="Google" id="ProtNLM"/>
    </source>
</evidence>
<reference evidence="1 2" key="1">
    <citation type="submission" date="2019-04" db="EMBL/GenBank/DDBJ databases">
        <title>An improved genome assembly and genetic linkage map for asparagus bean, Vigna unguiculata ssp. sesquipedialis.</title>
        <authorList>
            <person name="Xia Q."/>
            <person name="Zhang R."/>
            <person name="Dong Y."/>
        </authorList>
    </citation>
    <scope>NUCLEOTIDE SEQUENCE [LARGE SCALE GENOMIC DNA]</scope>
    <source>
        <tissue evidence="1">Leaf</tissue>
    </source>
</reference>
<dbReference type="Proteomes" id="UP000501690">
    <property type="component" value="Linkage Group LG1"/>
</dbReference>
<evidence type="ECO:0000313" key="1">
    <source>
        <dbReference type="EMBL" id="QCD79554.1"/>
    </source>
</evidence>
<dbReference type="EMBL" id="CP039345">
    <property type="protein sequence ID" value="QCD79554.1"/>
    <property type="molecule type" value="Genomic_DNA"/>
</dbReference>
<accession>A0A4D6KZH3</accession>
<protein>
    <recommendedName>
        <fullName evidence="3">Aminotransferase-like</fullName>
    </recommendedName>
</protein>